<dbReference type="Pfam" id="PF10091">
    <property type="entry name" value="Glycoamylase"/>
    <property type="match status" value="1"/>
</dbReference>
<dbReference type="CDD" id="cd11753">
    <property type="entry name" value="GH94N_ChvB_NdvB_2_like"/>
    <property type="match status" value="1"/>
</dbReference>
<dbReference type="Gene3D" id="1.50.10.140">
    <property type="match status" value="2"/>
</dbReference>
<keyword evidence="3" id="KW-1133">Transmembrane helix</keyword>
<feature type="domain" description="Glycoamylase-like" evidence="5">
    <location>
        <begin position="1414"/>
        <end position="1618"/>
    </location>
</feature>
<dbReference type="InterPro" id="IPR052047">
    <property type="entry name" value="GH94_Enzymes"/>
</dbReference>
<keyword evidence="3" id="KW-0812">Transmembrane</keyword>
<dbReference type="KEGG" id="saci:Sinac_1249"/>
<keyword evidence="3" id="KW-0472">Membrane</keyword>
<keyword evidence="2" id="KW-0808">Transferase</keyword>
<dbReference type="CDD" id="cd11756">
    <property type="entry name" value="GH94N_ChvB_NdvB_1_like"/>
    <property type="match status" value="1"/>
</dbReference>
<evidence type="ECO:0000313" key="7">
    <source>
        <dbReference type="EMBL" id="AGA25638.1"/>
    </source>
</evidence>
<evidence type="ECO:0000313" key="8">
    <source>
        <dbReference type="Proteomes" id="UP000010798"/>
    </source>
</evidence>
<dbReference type="Pfam" id="PF06165">
    <property type="entry name" value="GH94_b-supersand"/>
    <property type="match status" value="2"/>
</dbReference>
<keyword evidence="1" id="KW-0328">Glycosyltransferase</keyword>
<feature type="domain" description="Glycosyl hydrolase 94 catalytic" evidence="6">
    <location>
        <begin position="2467"/>
        <end position="2890"/>
    </location>
</feature>
<dbReference type="InterPro" id="IPR037018">
    <property type="entry name" value="GH65_N"/>
</dbReference>
<dbReference type="PANTHER" id="PTHR37469:SF2">
    <property type="entry name" value="CELLOBIONIC ACID PHOSPHORYLASE"/>
    <property type="match status" value="1"/>
</dbReference>
<dbReference type="SMART" id="SM01068">
    <property type="entry name" value="CBM_X"/>
    <property type="match status" value="2"/>
</dbReference>
<dbReference type="InterPro" id="IPR008928">
    <property type="entry name" value="6-hairpin_glycosidase_sf"/>
</dbReference>
<dbReference type="InterPro" id="IPR037824">
    <property type="entry name" value="GH94N_2_NdvB"/>
</dbReference>
<organism evidence="7 8">
    <name type="scientific">Singulisphaera acidiphila (strain ATCC BAA-1392 / DSM 18658 / VKM B-2454 / MOB10)</name>
    <dbReference type="NCBI Taxonomy" id="886293"/>
    <lineage>
        <taxon>Bacteria</taxon>
        <taxon>Pseudomonadati</taxon>
        <taxon>Planctomycetota</taxon>
        <taxon>Planctomycetia</taxon>
        <taxon>Isosphaerales</taxon>
        <taxon>Isosphaeraceae</taxon>
        <taxon>Singulisphaera</taxon>
    </lineage>
</organism>
<dbReference type="eggNOG" id="COG3459">
    <property type="taxonomic scope" value="Bacteria"/>
</dbReference>
<dbReference type="GO" id="GO:0005975">
    <property type="term" value="P:carbohydrate metabolic process"/>
    <property type="evidence" value="ECO:0007669"/>
    <property type="project" value="InterPro"/>
</dbReference>
<dbReference type="InterPro" id="IPR037820">
    <property type="entry name" value="GH94N_NdvB"/>
</dbReference>
<dbReference type="GO" id="GO:0030246">
    <property type="term" value="F:carbohydrate binding"/>
    <property type="evidence" value="ECO:0007669"/>
    <property type="project" value="InterPro"/>
</dbReference>
<feature type="transmembrane region" description="Helical" evidence="3">
    <location>
        <begin position="427"/>
        <end position="451"/>
    </location>
</feature>
<dbReference type="HOGENOM" id="CLU_000646_0_0_0"/>
<dbReference type="Gene3D" id="2.70.98.40">
    <property type="entry name" value="Glycoside hydrolase, family 65, N-terminal domain"/>
    <property type="match status" value="2"/>
</dbReference>
<accession>L0D9X5</accession>
<proteinExistence type="predicted"/>
<dbReference type="Proteomes" id="UP000010798">
    <property type="component" value="Chromosome"/>
</dbReference>
<feature type="domain" description="Glycosyl hydrolase 94 supersandwich" evidence="4">
    <location>
        <begin position="1663"/>
        <end position="1939"/>
    </location>
</feature>
<evidence type="ECO:0000256" key="3">
    <source>
        <dbReference type="SAM" id="Phobius"/>
    </source>
</evidence>
<dbReference type="Pfam" id="PF17167">
    <property type="entry name" value="Glyco_hydro_94"/>
    <property type="match status" value="1"/>
</dbReference>
<evidence type="ECO:0000256" key="1">
    <source>
        <dbReference type="ARBA" id="ARBA00022676"/>
    </source>
</evidence>
<dbReference type="InterPro" id="IPR019282">
    <property type="entry name" value="Glycoamylase-like_cons_dom"/>
</dbReference>
<reference evidence="7 8" key="1">
    <citation type="submission" date="2012-02" db="EMBL/GenBank/DDBJ databases">
        <title>Complete sequence of chromosome of Singulisphaera acidiphila DSM 18658.</title>
        <authorList>
            <consortium name="US DOE Joint Genome Institute (JGI-PGF)"/>
            <person name="Lucas S."/>
            <person name="Copeland A."/>
            <person name="Lapidus A."/>
            <person name="Glavina del Rio T."/>
            <person name="Dalin E."/>
            <person name="Tice H."/>
            <person name="Bruce D."/>
            <person name="Goodwin L."/>
            <person name="Pitluck S."/>
            <person name="Peters L."/>
            <person name="Ovchinnikova G."/>
            <person name="Chertkov O."/>
            <person name="Kyrpides N."/>
            <person name="Mavromatis K."/>
            <person name="Ivanova N."/>
            <person name="Brettin T."/>
            <person name="Detter J.C."/>
            <person name="Han C."/>
            <person name="Larimer F."/>
            <person name="Land M."/>
            <person name="Hauser L."/>
            <person name="Markowitz V."/>
            <person name="Cheng J.-F."/>
            <person name="Hugenholtz P."/>
            <person name="Woyke T."/>
            <person name="Wu D."/>
            <person name="Tindall B."/>
            <person name="Pomrenke H."/>
            <person name="Brambilla E."/>
            <person name="Klenk H.-P."/>
            <person name="Eisen J.A."/>
        </authorList>
    </citation>
    <scope>NUCLEOTIDE SEQUENCE [LARGE SCALE GENOMIC DNA]</scope>
    <source>
        <strain evidence="8">ATCC BAA-1392 / DSM 18658 / VKM B-2454 / MOB10</strain>
    </source>
</reference>
<dbReference type="EMBL" id="CP003364">
    <property type="protein sequence ID" value="AGA25638.1"/>
    <property type="molecule type" value="Genomic_DNA"/>
</dbReference>
<evidence type="ECO:0000259" key="4">
    <source>
        <dbReference type="Pfam" id="PF06165"/>
    </source>
</evidence>
<dbReference type="InterPro" id="IPR010383">
    <property type="entry name" value="Glyco_hydrolase_94_b-supersand"/>
</dbReference>
<dbReference type="RefSeq" id="WP_015244814.1">
    <property type="nucleotide sequence ID" value="NC_019892.1"/>
</dbReference>
<dbReference type="SUPFAM" id="SSF48208">
    <property type="entry name" value="Six-hairpin glycosidases"/>
    <property type="match status" value="1"/>
</dbReference>
<evidence type="ECO:0000259" key="5">
    <source>
        <dbReference type="Pfam" id="PF10091"/>
    </source>
</evidence>
<feature type="transmembrane region" description="Helical" evidence="3">
    <location>
        <begin position="457"/>
        <end position="485"/>
    </location>
</feature>
<dbReference type="GO" id="GO:0016757">
    <property type="term" value="F:glycosyltransferase activity"/>
    <property type="evidence" value="ECO:0007669"/>
    <property type="project" value="UniProtKB-KW"/>
</dbReference>
<dbReference type="InterPro" id="IPR011013">
    <property type="entry name" value="Gal_mutarotase_sf_dom"/>
</dbReference>
<evidence type="ECO:0000259" key="6">
    <source>
        <dbReference type="Pfam" id="PF17167"/>
    </source>
</evidence>
<dbReference type="SUPFAM" id="SSF74650">
    <property type="entry name" value="Galactose mutarotase-like"/>
    <property type="match status" value="2"/>
</dbReference>
<name>L0D9X5_SINAD</name>
<dbReference type="InterPro" id="IPR033432">
    <property type="entry name" value="GH94_catalytic"/>
</dbReference>
<dbReference type="STRING" id="886293.Sinac_1249"/>
<feature type="domain" description="Glycosyl hydrolase 94 supersandwich" evidence="4">
    <location>
        <begin position="2195"/>
        <end position="2453"/>
    </location>
</feature>
<dbReference type="InterPro" id="IPR012341">
    <property type="entry name" value="6hp_glycosidase-like_sf"/>
</dbReference>
<evidence type="ECO:0000256" key="2">
    <source>
        <dbReference type="ARBA" id="ARBA00022679"/>
    </source>
</evidence>
<dbReference type="Gene3D" id="2.60.420.10">
    <property type="entry name" value="Maltose phosphorylase, domain 3"/>
    <property type="match status" value="1"/>
</dbReference>
<protein>
    <submittedName>
        <fullName evidence="7">Cellobiose phosphorylase</fullName>
    </submittedName>
</protein>
<dbReference type="Gene3D" id="1.50.10.10">
    <property type="match status" value="1"/>
</dbReference>
<keyword evidence="8" id="KW-1185">Reference proteome</keyword>
<sequence>MSLTFVEQVPSTSATHPPVSLAELLVEPQGQEPIRGEIFGQERLEAHAHQLASACVIQAHRRQNSPLLRRFAENARSLIEAHTRIIGDDAPRREGRDLDAEWLADNYHIVEDVLREIRQDLPQGYDQELPKLSGGPGHGYPRVYALALALVVHTDSELDEARITRYVQAFQSIVPLTTGELWALPTMLRLVLIENLRRLAAKMLWGWDERTRAERWTAQSLADGRSAHGGNDGEEHFAEEASLEHLTDPFVVRLLQLLRDHGPAIRTLERLEKVLESAGADANEVLRREHRRQAANQVSVGNCVISLRLLSALDWNTFFEQISPVEAILRTDPAEMHALQDFSTRDRYRRTVEKIARGSEADELDVARRAVALACEAVEAGESGGRGHVGYYLIDRGQDLLKREFGYRPRWRERLLDWSLAHPRTTYFGAIAVLFTVLIGTLVGLGGGRLIAAQPGLVGLLALVLLLPVSELAVGLVNHFVTLLFPPRVLPKLEFKEGIPEDCATFIAMPSMLVRPGSAEALLERLEIHHLANPDPRLRFALLTDFADAHEAQRPEDEGYLHDALERVKALNERYAKDGEDKFFLFHRRRLWNPSQNCWMGWERKRGKLSEFNRLLLGDRETSYVLLSRDPGTLPPIRFVITLDADTQLPRDGARRLVGTLAHPLNRPRFDPAQGRVVEGHGVLQPRVSFHLTAATHSRFAGILAASGGIDPYSSAASDTYMDLFGVGSFTGKGIYEVKAFEAATGRTFPENQILSHDLIEGNYARCGLITDTELFDDFPARYHAYARREHRWIRGDWQLLPWLGRHVPTSDGERPNPLPTLERWKLFDNLRRSLVAPASVVLLALGWTVLPGSPWLWTATALAVPALPLVQLLIGTLVTTVRSRTLGALRSWVDRMPAAMVQALMAITFQADQARVAVDAMVRTLTRLYLTRRNLLVWETAASTDRRLGAGLGDFIANMWSASALALILAIVVGWVHPSALAAAWPVLTAWFLSPGVAYWVSRPRPVADSPLEPEERRELRRVARRTWHFFETFVGDEDHWLPPDNYQEEPDGRVAHRTSPTNQGLLLLSTLAAHDLGYIGLGTLAERLEKTLDTFDRMEKHWGHYYNWYDTRTLRPLPPAYISTVDSGNLLGCLVALKQGLREKAESPVLDTQIAVGLADTLGLAAEAVRGIRPPAGGPAQATLRALEDDFRRIERQLAAPPTDLLGWDEWLGELDWGASGLIGRIRTLISELPDGLALPAEPRIKPGGPPSKASLLETWPRRFAEQVRQRRAELASLAPWLSPLRDWEAKGNVPWSSDDLLRRWQTVREALVARASVAVMSDRTEALATELEALATSNPASDGLQGLAAAVRACTALSLRDRIRQLAVRAEALADVMEFRPLYKPERNLYSIGCNLVLGRLDGACYDLLASESCLTSFLTIARGDAPRRHWFQLGRPFLSTAGRVGLVSWGGTMFEYLMPRLLIKALPGTIVAEAARTAVARQIEYGREAGVPWGISESAFNAQYIDGDYQYQSFGVPGLGLKRGLDQDLVIAPYATALATMIVPREALANLRTLAEEGAEGLYGYYEAVDYTAERLPKGKRSVVVRSYMAHHQGMSLVALTNTLLDEPMTRRFHADPMVRAAELLLQERIPRDAPISGPSEATMATAESNREGIPLMSRRLTTPNTPAPRTHLLSNSQYHVMVTNSGSGFSSCRGLDVTRWREDATRDALGQFCYIRDVGRGLLWSAGHHPVRQITKDYEVVFSSDKASFRRVDADIESLLEITVSPEQFAEVRRLTLTNRDSQVRELEVTSYAEVVLNSRGADLAHPAFGKLFLETEWLPGSEALLCRRRPRSHDQQPIWAVHVSAVERNTIGETQYETDRARFLGRGRSPADPAALDPGVALSGTTGPVLDPILSLRRRVRLEPGESTTVAFTTGVADTREGALALADQYHDPNAAARAFELAWAHSQVEHRHRNWSPEEAHLFQRLAAHVLFAGSALRAPAPLLAANRQGQPGLWRYGISGDLPILLVRIAEGSEMPLARQALTAHSYMRLKGLVADLVLLNEQPSSYFEELNQQLLDLVRSSDAHDLLDKPGGIFVRKAAHAPAEDLQLLQAAARVVLVGERGPLASQLDRVERLPAPPEPLVPTRKPERWATPEFAHPADLQFENGLGGFRDEGREYCVVVHAQSRPETPLNGRPVAESSPALVLPPAPWINVVANPAVGFLVSETGSGYTWAGNSQGNRLTPWNNDPVSDSPGEAVYLRDEQTGEVWSPTPLPVLSDAATLVRHGQGYTVFERKTHGLAHELLLLVAPEDPVKLIRLNVRNTGDHSRSLSATFFAEWVLGTTRDVAASHVVTEIDEETGALLARNAFRADFASRVAFADVSMRPRTLTADRLEFLGRNGSVDAPAALRRVELSGRAGAVSDPCAALQTKFTLAPGEEKAILFFLGEAETLEAARAVIQRVREPGKADAVFEAVRSRWDAVLTAVQVQTPDAAMDLVLNRWLLYQVLSCRLWARSAFYQSGGAYGFRDQLQDVAALVYGAPDEARAHLLRAASRQFLEGDVQHWWHPPAGRGVRTRFSDDLLWLPFVVSHYVETTGDASVLDERVPYLKGHLLAPTQEEDYGVPAIANESGTLYEHCLLALERGMQLGEHGLPLMGTGDWNDGMNRVGAGGKGESVWDAWFLIAIFHHFAPLAEARGDLIQARRCREQAESLRVAIEKEAWDGDWYRRAYFDDGTPLGSAENDECQIDSIAQTWALISGAGDPKRAERALREVAERLVRRDDGLILLFTPPFDTGTLEPGYIKGYVPGIRENGGQYTHAATWVVLAATLQGRGTHAAELFGLLNPINHAASPEAVARYKVEPYVVAADVYGLPPHTGRGGWTWYTGSASWLYRVGLESILGFQLQGDHLVIDPCIPAHWPQFAITYRRGSAMYRIQVTNPQGVEKGVLRVTLDGKLIDAGRIPLTSDDQDHEVCVVLGDPSRPPG</sequence>
<gene>
    <name evidence="7" type="ordered locus">Sinac_1249</name>
</gene>
<dbReference type="PANTHER" id="PTHR37469">
    <property type="entry name" value="CELLOBIONIC ACID PHOSPHORYLASE-RELATED"/>
    <property type="match status" value="1"/>
</dbReference>